<keyword evidence="3" id="KW-0833">Ubl conjugation pathway</keyword>
<dbReference type="EMBL" id="BMAT01002629">
    <property type="protein sequence ID" value="GFS10568.1"/>
    <property type="molecule type" value="Genomic_DNA"/>
</dbReference>
<dbReference type="Pfam" id="PF12937">
    <property type="entry name" value="F-box-like"/>
    <property type="match status" value="1"/>
</dbReference>
<dbReference type="Proteomes" id="UP000762676">
    <property type="component" value="Unassembled WGS sequence"/>
</dbReference>
<dbReference type="CDD" id="cd22115">
    <property type="entry name" value="F-box_FBXL2-like"/>
    <property type="match status" value="1"/>
</dbReference>
<proteinExistence type="predicted"/>
<name>A0AAV4IMC3_9GAST</name>
<protein>
    <submittedName>
        <fullName evidence="6">F-box/LRR-repeat protein</fullName>
    </submittedName>
</protein>
<evidence type="ECO:0000313" key="7">
    <source>
        <dbReference type="Proteomes" id="UP000762676"/>
    </source>
</evidence>
<feature type="region of interest" description="Disordered" evidence="4">
    <location>
        <begin position="1"/>
        <end position="21"/>
    </location>
</feature>
<feature type="domain" description="F-box" evidence="5">
    <location>
        <begin position="29"/>
        <end position="75"/>
    </location>
</feature>
<dbReference type="InterPro" id="IPR001810">
    <property type="entry name" value="F-box_dom"/>
</dbReference>
<dbReference type="FunFam" id="3.80.10.10:FF:000042">
    <property type="entry name" value="F-box/LRR-repeat protein 20 isoform 2"/>
    <property type="match status" value="1"/>
</dbReference>
<dbReference type="InterPro" id="IPR001611">
    <property type="entry name" value="Leu-rich_rpt"/>
</dbReference>
<dbReference type="Gene3D" id="3.80.10.10">
    <property type="entry name" value="Ribonuclease Inhibitor"/>
    <property type="match status" value="3"/>
</dbReference>
<dbReference type="AlphaFoldDB" id="A0AAV4IMC3"/>
<keyword evidence="1" id="KW-0433">Leucine-rich repeat</keyword>
<dbReference type="InterPro" id="IPR006553">
    <property type="entry name" value="Leu-rich_rpt_Cys-con_subtyp"/>
</dbReference>
<sequence length="541" mass="60116">MNNQNHNNHHGKHSKSKSETSQFTYEDDALLNKKLPKELLLRIFSFLDVVSLCRCAQVSKYWNMLALDGSNWQKIDLFNFQTVIEGPVVEYMSQRCGGFLKSLSLKGCQSITDAALQTFAQQCKHIETLILHKCMKITDLTCEALGKYSKKLRKLDLSSCCHITDKSLKYLSNTAPDRGCHQLAYLDISWCHFVSSEGVIALAEGCPKIHTFFCRGCTQINNEGIEKLAICAENLMKLNIRNCSEITDEAIATLGLKCPGLTLLCASLCNRLTDASLVALGQGCPELTTLEVSGCNLLTDAGFQALTRSCHNLEKMDLEDCLQITDATLSHIAAYCHHLNALSLSHCELITDEGIRQLGSSPCAMEHLQVLELDNCPLITDAALEHLMGCQSLTRIEIYDCQLITCTGIRRLRLAVEGNGIANVVSSSDQSLHNPTAVWIEAPGIFSRDQIRCRLSLMLSPRLESQLARGERGSHFAFVHPHLLPFSLSSSSSSIPVSRLHVSILRECRIKEIGRQRERERMQAIIAHLQKLSSLTTLGEK</sequence>
<evidence type="ECO:0000313" key="6">
    <source>
        <dbReference type="EMBL" id="GFS10568.1"/>
    </source>
</evidence>
<evidence type="ECO:0000256" key="4">
    <source>
        <dbReference type="SAM" id="MobiDB-lite"/>
    </source>
</evidence>
<dbReference type="FunFam" id="3.80.10.10:FF:000060">
    <property type="entry name" value="F-box/LRR-repeat protein 20 isoform 2"/>
    <property type="match status" value="1"/>
</dbReference>
<dbReference type="Pfam" id="PF25372">
    <property type="entry name" value="DUF7885"/>
    <property type="match status" value="2"/>
</dbReference>
<dbReference type="InterPro" id="IPR032675">
    <property type="entry name" value="LRR_dom_sf"/>
</dbReference>
<dbReference type="GO" id="GO:0019005">
    <property type="term" value="C:SCF ubiquitin ligase complex"/>
    <property type="evidence" value="ECO:0007669"/>
    <property type="project" value="TreeGrafter"/>
</dbReference>
<evidence type="ECO:0000256" key="2">
    <source>
        <dbReference type="ARBA" id="ARBA00022737"/>
    </source>
</evidence>
<dbReference type="PROSITE" id="PS50181">
    <property type="entry name" value="FBOX"/>
    <property type="match status" value="1"/>
</dbReference>
<keyword evidence="2" id="KW-0677">Repeat</keyword>
<dbReference type="InterPro" id="IPR057207">
    <property type="entry name" value="FBXL15_LRR"/>
</dbReference>
<evidence type="ECO:0000256" key="1">
    <source>
        <dbReference type="ARBA" id="ARBA00022614"/>
    </source>
</evidence>
<dbReference type="SMART" id="SM00367">
    <property type="entry name" value="LRR_CC"/>
    <property type="match status" value="12"/>
</dbReference>
<gene>
    <name evidence="6" type="ORF">ElyMa_001326400</name>
</gene>
<dbReference type="GO" id="GO:0031146">
    <property type="term" value="P:SCF-dependent proteasomal ubiquitin-dependent protein catabolic process"/>
    <property type="evidence" value="ECO:0007669"/>
    <property type="project" value="TreeGrafter"/>
</dbReference>
<dbReference type="SMART" id="SM00256">
    <property type="entry name" value="FBOX"/>
    <property type="match status" value="1"/>
</dbReference>
<keyword evidence="7" id="KW-1185">Reference proteome</keyword>
<accession>A0AAV4IMC3</accession>
<dbReference type="PANTHER" id="PTHR13318">
    <property type="entry name" value="PARTNER OF PAIRED, ISOFORM B-RELATED"/>
    <property type="match status" value="1"/>
</dbReference>
<dbReference type="SUPFAM" id="SSF52047">
    <property type="entry name" value="RNI-like"/>
    <property type="match status" value="1"/>
</dbReference>
<reference evidence="6 7" key="1">
    <citation type="journal article" date="2021" name="Elife">
        <title>Chloroplast acquisition without the gene transfer in kleptoplastic sea slugs, Plakobranchus ocellatus.</title>
        <authorList>
            <person name="Maeda T."/>
            <person name="Takahashi S."/>
            <person name="Yoshida T."/>
            <person name="Shimamura S."/>
            <person name="Takaki Y."/>
            <person name="Nagai Y."/>
            <person name="Toyoda A."/>
            <person name="Suzuki Y."/>
            <person name="Arimoto A."/>
            <person name="Ishii H."/>
            <person name="Satoh N."/>
            <person name="Nishiyama T."/>
            <person name="Hasebe M."/>
            <person name="Maruyama T."/>
            <person name="Minagawa J."/>
            <person name="Obokata J."/>
            <person name="Shigenobu S."/>
        </authorList>
    </citation>
    <scope>NUCLEOTIDE SEQUENCE [LARGE SCALE GENOMIC DNA]</scope>
</reference>
<organism evidence="6 7">
    <name type="scientific">Elysia marginata</name>
    <dbReference type="NCBI Taxonomy" id="1093978"/>
    <lineage>
        <taxon>Eukaryota</taxon>
        <taxon>Metazoa</taxon>
        <taxon>Spiralia</taxon>
        <taxon>Lophotrochozoa</taxon>
        <taxon>Mollusca</taxon>
        <taxon>Gastropoda</taxon>
        <taxon>Heterobranchia</taxon>
        <taxon>Euthyneura</taxon>
        <taxon>Panpulmonata</taxon>
        <taxon>Sacoglossa</taxon>
        <taxon>Placobranchoidea</taxon>
        <taxon>Plakobranchidae</taxon>
        <taxon>Elysia</taxon>
    </lineage>
</organism>
<evidence type="ECO:0000256" key="3">
    <source>
        <dbReference type="ARBA" id="ARBA00022786"/>
    </source>
</evidence>
<comment type="caution">
    <text evidence="6">The sequence shown here is derived from an EMBL/GenBank/DDBJ whole genome shotgun (WGS) entry which is preliminary data.</text>
</comment>
<dbReference type="Pfam" id="PF13516">
    <property type="entry name" value="LRR_6"/>
    <property type="match status" value="1"/>
</dbReference>
<dbReference type="PANTHER" id="PTHR13318:SF165">
    <property type="entry name" value="F-BOX_LRR-REPEAT PROTEIN FBXL-1"/>
    <property type="match status" value="1"/>
</dbReference>
<evidence type="ECO:0000259" key="5">
    <source>
        <dbReference type="PROSITE" id="PS50181"/>
    </source>
</evidence>